<gene>
    <name evidence="3" type="ORF">LC586_07085</name>
</gene>
<evidence type="ECO:0000313" key="3">
    <source>
        <dbReference type="EMBL" id="MCC5598985.1"/>
    </source>
</evidence>
<accession>A0ABS8I473</accession>
<dbReference type="SUPFAM" id="SSF50978">
    <property type="entry name" value="WD40 repeat-like"/>
    <property type="match status" value="1"/>
</dbReference>
<sequence>MEFNNYYKVGGSLNANHRTYVVRKADAQIFELLKAGEYCFVFNSRQMGKSSLRVQTIKKLKAIGIKCASIDLTILGSHISPEKWYKGFANQLLSSFEIDDVDFNSWWLQHDSWTEVQKLNLLIESLLLNKLSSNIIIFIDEIDSLIKSKFKDDFFALIRACYNLRAESSKYERLTFCLLGVATPGDLIQERERTPFNIGSSIELTGFSFAEAKDALIPGLADKVEQPEAVLQDVLNWTAGQPFLTQKLCSLIVQETENGGDDGTVKLWQQNGTLIANLTGHQGWVNSISFSPDNRTIAISTNQLIAKIFQLDGTLIHPLTEYKGVASVSFNPHQEIIAFGTDKGSIKLLKSDGTLIKTFG</sequence>
<evidence type="ECO:0000256" key="1">
    <source>
        <dbReference type="ARBA" id="ARBA00022574"/>
    </source>
</evidence>
<dbReference type="InterPro" id="IPR001680">
    <property type="entry name" value="WD40_rpt"/>
</dbReference>
<proteinExistence type="predicted"/>
<reference evidence="3 4" key="1">
    <citation type="journal article" date="2021" name="Microorganisms">
        <title>Genome Evolution of Filamentous Cyanobacterium Nostoc Species: From Facultative Symbiosis to Free Living.</title>
        <authorList>
            <person name="Huo D."/>
            <person name="Li H."/>
            <person name="Cai F."/>
            <person name="Guo X."/>
            <person name="Qiao Z."/>
            <person name="Wang W."/>
            <person name="Yu G."/>
            <person name="Li R."/>
        </authorList>
    </citation>
    <scope>NUCLEOTIDE SEQUENCE [LARGE SCALE GENOMIC DNA]</scope>
    <source>
        <strain evidence="3 4">CHAB 5714</strain>
    </source>
</reference>
<protein>
    <submittedName>
        <fullName evidence="3">AAA-like domain-containing protein</fullName>
    </submittedName>
</protein>
<dbReference type="Proteomes" id="UP001199525">
    <property type="component" value="Unassembled WGS sequence"/>
</dbReference>
<dbReference type="SMART" id="SM00320">
    <property type="entry name" value="WD40"/>
    <property type="match status" value="2"/>
</dbReference>
<dbReference type="EMBL" id="JAIVFQ010000006">
    <property type="protein sequence ID" value="MCC5598985.1"/>
    <property type="molecule type" value="Genomic_DNA"/>
</dbReference>
<evidence type="ECO:0000313" key="4">
    <source>
        <dbReference type="Proteomes" id="UP001199525"/>
    </source>
</evidence>
<dbReference type="Pfam" id="PF00400">
    <property type="entry name" value="WD40"/>
    <property type="match status" value="1"/>
</dbReference>
<organism evidence="3 4">
    <name type="scientific">Nostoc favosum CHAB5714</name>
    <dbReference type="NCBI Taxonomy" id="2780399"/>
    <lineage>
        <taxon>Bacteria</taxon>
        <taxon>Bacillati</taxon>
        <taxon>Cyanobacteriota</taxon>
        <taxon>Cyanophyceae</taxon>
        <taxon>Nostocales</taxon>
        <taxon>Nostocaceae</taxon>
        <taxon>Nostoc</taxon>
        <taxon>Nostoc favosum</taxon>
    </lineage>
</organism>
<evidence type="ECO:0000256" key="2">
    <source>
        <dbReference type="ARBA" id="ARBA00022737"/>
    </source>
</evidence>
<keyword evidence="4" id="KW-1185">Reference proteome</keyword>
<dbReference type="InterPro" id="IPR036322">
    <property type="entry name" value="WD40_repeat_dom_sf"/>
</dbReference>
<dbReference type="Pfam" id="PF14516">
    <property type="entry name" value="AAA_35"/>
    <property type="match status" value="1"/>
</dbReference>
<comment type="caution">
    <text evidence="3">The sequence shown here is derived from an EMBL/GenBank/DDBJ whole genome shotgun (WGS) entry which is preliminary data.</text>
</comment>
<name>A0ABS8I473_9NOSO</name>
<keyword evidence="1" id="KW-0853">WD repeat</keyword>
<dbReference type="InterPro" id="IPR027417">
    <property type="entry name" value="P-loop_NTPase"/>
</dbReference>
<dbReference type="Gene3D" id="2.130.10.10">
    <property type="entry name" value="YVTN repeat-like/Quinoprotein amine dehydrogenase"/>
    <property type="match status" value="1"/>
</dbReference>
<dbReference type="PANTHER" id="PTHR22847:SF637">
    <property type="entry name" value="WD REPEAT DOMAIN 5B"/>
    <property type="match status" value="1"/>
</dbReference>
<keyword evidence="2" id="KW-0677">Repeat</keyword>
<dbReference type="SUPFAM" id="SSF52540">
    <property type="entry name" value="P-loop containing nucleoside triphosphate hydrolases"/>
    <property type="match status" value="1"/>
</dbReference>
<dbReference type="InterPro" id="IPR015943">
    <property type="entry name" value="WD40/YVTN_repeat-like_dom_sf"/>
</dbReference>
<dbReference type="RefSeq" id="WP_229483876.1">
    <property type="nucleotide sequence ID" value="NZ_JAIVFQ010000006.1"/>
</dbReference>
<dbReference type="PANTHER" id="PTHR22847">
    <property type="entry name" value="WD40 REPEAT PROTEIN"/>
    <property type="match status" value="1"/>
</dbReference>
<dbReference type="Gene3D" id="3.40.50.300">
    <property type="entry name" value="P-loop containing nucleotide triphosphate hydrolases"/>
    <property type="match status" value="1"/>
</dbReference>